<evidence type="ECO:0000313" key="2">
    <source>
        <dbReference type="EMBL" id="GHI39070.1"/>
    </source>
</evidence>
<feature type="region of interest" description="Disordered" evidence="1">
    <location>
        <begin position="1"/>
        <end position="70"/>
    </location>
</feature>
<keyword evidence="3" id="KW-1185">Reference proteome</keyword>
<organism evidence="2 3">
    <name type="scientific">Streptomyces violascens</name>
    <dbReference type="NCBI Taxonomy" id="67381"/>
    <lineage>
        <taxon>Bacteria</taxon>
        <taxon>Bacillati</taxon>
        <taxon>Actinomycetota</taxon>
        <taxon>Actinomycetes</taxon>
        <taxon>Kitasatosporales</taxon>
        <taxon>Streptomycetaceae</taxon>
        <taxon>Streptomyces</taxon>
    </lineage>
</organism>
<dbReference type="Proteomes" id="UP001050808">
    <property type="component" value="Unassembled WGS sequence"/>
</dbReference>
<sequence length="70" mass="7557">MWREGNPREPLPLYKEKRRRTGGRFARGTLDRVADAPQATGPGRGGGHWLQAVLRPGGAPSSPARTILPG</sequence>
<reference evidence="2" key="1">
    <citation type="submission" date="2024-05" db="EMBL/GenBank/DDBJ databases">
        <title>Whole genome shotgun sequence of Streptomyces violascens NBRC 12920.</title>
        <authorList>
            <person name="Komaki H."/>
            <person name="Tamura T."/>
        </authorList>
    </citation>
    <scope>NUCLEOTIDE SEQUENCE</scope>
    <source>
        <strain evidence="2">NBRC 12920</strain>
    </source>
</reference>
<gene>
    <name evidence="2" type="ORF">Sviol_34780</name>
</gene>
<dbReference type="EMBL" id="BNDY01000011">
    <property type="protein sequence ID" value="GHI39070.1"/>
    <property type="molecule type" value="Genomic_DNA"/>
</dbReference>
<accession>A0ABQ3QPA0</accession>
<evidence type="ECO:0000256" key="1">
    <source>
        <dbReference type="SAM" id="MobiDB-lite"/>
    </source>
</evidence>
<comment type="caution">
    <text evidence="2">The sequence shown here is derived from an EMBL/GenBank/DDBJ whole genome shotgun (WGS) entry which is preliminary data.</text>
</comment>
<proteinExistence type="predicted"/>
<protein>
    <submittedName>
        <fullName evidence="2">Uncharacterized protein</fullName>
    </submittedName>
</protein>
<evidence type="ECO:0000313" key="3">
    <source>
        <dbReference type="Proteomes" id="UP001050808"/>
    </source>
</evidence>
<name>A0ABQ3QPA0_9ACTN</name>